<dbReference type="GO" id="GO:0016491">
    <property type="term" value="F:oxidoreductase activity"/>
    <property type="evidence" value="ECO:0007669"/>
    <property type="project" value="InterPro"/>
</dbReference>
<dbReference type="Gene3D" id="2.40.33.20">
    <property type="entry name" value="PK beta-barrel domain-like"/>
    <property type="match status" value="1"/>
</dbReference>
<keyword evidence="7" id="KW-1185">Reference proteome</keyword>
<protein>
    <submittedName>
        <fullName evidence="6">PK beta-barrel-protein domain-containing protein-like protein</fullName>
    </submittedName>
</protein>
<dbReference type="Proteomes" id="UP000799441">
    <property type="component" value="Unassembled WGS sequence"/>
</dbReference>
<dbReference type="InterPro" id="IPR017927">
    <property type="entry name" value="FAD-bd_FR_type"/>
</dbReference>
<keyword evidence="1" id="KW-0001">2Fe-2S</keyword>
<keyword evidence="1" id="KW-0479">Metal-binding</keyword>
<sequence>MASRSDEDITKAVITHLDPAPLPDKSVVLQVRFGKVKTLVDEPSGIFKEEQEGPMFVSSTGLVGDEHVYPPHGGIDRAIMQYASTHYASWRCEPSPSPRLFHYGGFGENLVVEGMTEENVCIGDLYRVGKQVVLQVSEPRSPCYKINKRFQWTRALKRVQRTGRVGWLLRVLQTGYIQKGDSMVLLERPNPRWSVMNVKRVIQGKSVPLELVQELTELDVLTEIVRDLARKRLETSVKTYTLVESEDITLRVKQLTFELKESVTILRPQFRPFSFAKIDFGPDSSISRSYSIVSGDINRFALGVALDDHSRGGSAYIHEKLKVGDTIRMTPGTVPQALKDSKQDAENLRIANRVVIIGGIGVTAFLSIIKEWESSDLQYEVHYAARSLEDAAFCSQLPSEKTTVYARSRNERLSVRDVIPEPGMNGTYDTSIYSCGPRGLMDACKQRVESLGYPAHLLHFEDFGNVGGGPLGDQFGVEVSDLDSGRKASLTVPADRTLLQTLKEAGFDMTYFCEAGGCGACKVSVCRGSVRHNGTGLSENEKPSAMLSCVDRGLGKIEIELD</sequence>
<comment type="caution">
    <text evidence="6">The sequence shown here is derived from an EMBL/GenBank/DDBJ whole genome shotgun (WGS) entry which is preliminary data.</text>
</comment>
<dbReference type="PROSITE" id="PS51085">
    <property type="entry name" value="2FE2S_FER_2"/>
    <property type="match status" value="1"/>
</dbReference>
<dbReference type="AlphaFoldDB" id="A0A9P4Q724"/>
<dbReference type="SUPFAM" id="SSF50800">
    <property type="entry name" value="PK beta-barrel domain-like"/>
    <property type="match status" value="1"/>
</dbReference>
<evidence type="ECO:0000259" key="4">
    <source>
        <dbReference type="PROSITE" id="PS51340"/>
    </source>
</evidence>
<dbReference type="PROSITE" id="PS00197">
    <property type="entry name" value="2FE2S_FER_1"/>
    <property type="match status" value="1"/>
</dbReference>
<accession>A0A9P4Q724</accession>
<feature type="domain" description="MOSC" evidence="4">
    <location>
        <begin position="49"/>
        <end position="186"/>
    </location>
</feature>
<dbReference type="CDD" id="cd06185">
    <property type="entry name" value="PDR_like"/>
    <property type="match status" value="1"/>
</dbReference>
<feature type="domain" description="2Fe-2S ferredoxin-type" evidence="3">
    <location>
        <begin position="475"/>
        <end position="562"/>
    </location>
</feature>
<reference evidence="6" key="1">
    <citation type="journal article" date="2020" name="Stud. Mycol.">
        <title>101 Dothideomycetes genomes: a test case for predicting lifestyles and emergence of pathogens.</title>
        <authorList>
            <person name="Haridas S."/>
            <person name="Albert R."/>
            <person name="Binder M."/>
            <person name="Bloem J."/>
            <person name="Labutti K."/>
            <person name="Salamov A."/>
            <person name="Andreopoulos B."/>
            <person name="Baker S."/>
            <person name="Barry K."/>
            <person name="Bills G."/>
            <person name="Bluhm B."/>
            <person name="Cannon C."/>
            <person name="Castanera R."/>
            <person name="Culley D."/>
            <person name="Daum C."/>
            <person name="Ezra D."/>
            <person name="Gonzalez J."/>
            <person name="Henrissat B."/>
            <person name="Kuo A."/>
            <person name="Liang C."/>
            <person name="Lipzen A."/>
            <person name="Lutzoni F."/>
            <person name="Magnuson J."/>
            <person name="Mondo S."/>
            <person name="Nolan M."/>
            <person name="Ohm R."/>
            <person name="Pangilinan J."/>
            <person name="Park H.-J."/>
            <person name="Ramirez L."/>
            <person name="Alfaro M."/>
            <person name="Sun H."/>
            <person name="Tritt A."/>
            <person name="Yoshinaga Y."/>
            <person name="Zwiers L.-H."/>
            <person name="Turgeon B."/>
            <person name="Goodwin S."/>
            <person name="Spatafora J."/>
            <person name="Crous P."/>
            <person name="Grigoriev I."/>
        </authorList>
    </citation>
    <scope>NUCLEOTIDE SEQUENCE</scope>
    <source>
        <strain evidence="6">CBS 116435</strain>
    </source>
</reference>
<dbReference type="SUPFAM" id="SSF54292">
    <property type="entry name" value="2Fe-2S ferredoxin-like"/>
    <property type="match status" value="1"/>
</dbReference>
<dbReference type="OrthoDB" id="5390at2759"/>
<evidence type="ECO:0000256" key="2">
    <source>
        <dbReference type="ARBA" id="ARBA00023014"/>
    </source>
</evidence>
<dbReference type="InterPro" id="IPR011037">
    <property type="entry name" value="Pyrv_Knase-like_insert_dom_sf"/>
</dbReference>
<gene>
    <name evidence="6" type="ORF">K431DRAFT_286591</name>
</gene>
<keyword evidence="1" id="KW-0408">Iron</keyword>
<evidence type="ECO:0000259" key="3">
    <source>
        <dbReference type="PROSITE" id="PS51085"/>
    </source>
</evidence>
<dbReference type="Gene3D" id="3.40.50.80">
    <property type="entry name" value="Nucleotide-binding domain of ferredoxin-NADP reductase (FNR) module"/>
    <property type="match status" value="1"/>
</dbReference>
<dbReference type="SUPFAM" id="SSF52343">
    <property type="entry name" value="Ferredoxin reductase-like, C-terminal NADP-linked domain"/>
    <property type="match status" value="1"/>
</dbReference>
<dbReference type="InterPro" id="IPR036010">
    <property type="entry name" value="2Fe-2S_ferredoxin-like_sf"/>
</dbReference>
<evidence type="ECO:0000313" key="6">
    <source>
        <dbReference type="EMBL" id="KAF2719631.1"/>
    </source>
</evidence>
<evidence type="ECO:0000313" key="7">
    <source>
        <dbReference type="Proteomes" id="UP000799441"/>
    </source>
</evidence>
<dbReference type="CDD" id="cd00207">
    <property type="entry name" value="fer2"/>
    <property type="match status" value="1"/>
</dbReference>
<organism evidence="6 7">
    <name type="scientific">Polychaeton citri CBS 116435</name>
    <dbReference type="NCBI Taxonomy" id="1314669"/>
    <lineage>
        <taxon>Eukaryota</taxon>
        <taxon>Fungi</taxon>
        <taxon>Dikarya</taxon>
        <taxon>Ascomycota</taxon>
        <taxon>Pezizomycotina</taxon>
        <taxon>Dothideomycetes</taxon>
        <taxon>Dothideomycetidae</taxon>
        <taxon>Capnodiales</taxon>
        <taxon>Capnodiaceae</taxon>
        <taxon>Polychaeton</taxon>
    </lineage>
</organism>
<dbReference type="InterPro" id="IPR006058">
    <property type="entry name" value="2Fe2S_fd_BS"/>
</dbReference>
<dbReference type="InterPro" id="IPR052353">
    <property type="entry name" value="Benzoxazolinone_Detox_Enz"/>
</dbReference>
<dbReference type="PANTHER" id="PTHR30212:SF2">
    <property type="entry name" value="PROTEIN YIIM"/>
    <property type="match status" value="1"/>
</dbReference>
<dbReference type="PROSITE" id="PS51384">
    <property type="entry name" value="FAD_FR"/>
    <property type="match status" value="1"/>
</dbReference>
<dbReference type="GO" id="GO:0030170">
    <property type="term" value="F:pyridoxal phosphate binding"/>
    <property type="evidence" value="ECO:0007669"/>
    <property type="project" value="InterPro"/>
</dbReference>
<dbReference type="InterPro" id="IPR017938">
    <property type="entry name" value="Riboflavin_synthase-like_b-brl"/>
</dbReference>
<dbReference type="Gene3D" id="3.10.20.30">
    <property type="match status" value="1"/>
</dbReference>
<dbReference type="InterPro" id="IPR039261">
    <property type="entry name" value="FNR_nucleotide-bd"/>
</dbReference>
<dbReference type="PROSITE" id="PS51340">
    <property type="entry name" value="MOSC"/>
    <property type="match status" value="1"/>
</dbReference>
<dbReference type="GO" id="GO:0051537">
    <property type="term" value="F:2 iron, 2 sulfur cluster binding"/>
    <property type="evidence" value="ECO:0007669"/>
    <property type="project" value="UniProtKB-KW"/>
</dbReference>
<keyword evidence="2" id="KW-0411">Iron-sulfur</keyword>
<evidence type="ECO:0000256" key="1">
    <source>
        <dbReference type="ARBA" id="ARBA00022714"/>
    </source>
</evidence>
<dbReference type="InterPro" id="IPR001041">
    <property type="entry name" value="2Fe-2S_ferredoxin-type"/>
</dbReference>
<dbReference type="Pfam" id="PF03473">
    <property type="entry name" value="MOSC"/>
    <property type="match status" value="1"/>
</dbReference>
<dbReference type="EMBL" id="MU003809">
    <property type="protein sequence ID" value="KAF2719631.1"/>
    <property type="molecule type" value="Genomic_DNA"/>
</dbReference>
<proteinExistence type="predicted"/>
<dbReference type="InterPro" id="IPR012675">
    <property type="entry name" value="Beta-grasp_dom_sf"/>
</dbReference>
<evidence type="ECO:0000259" key="5">
    <source>
        <dbReference type="PROSITE" id="PS51384"/>
    </source>
</evidence>
<dbReference type="InterPro" id="IPR005302">
    <property type="entry name" value="MoCF_Sase_C"/>
</dbReference>
<dbReference type="Pfam" id="PF00111">
    <property type="entry name" value="Fer2"/>
    <property type="match status" value="1"/>
</dbReference>
<dbReference type="PANTHER" id="PTHR30212">
    <property type="entry name" value="PROTEIN YIIM"/>
    <property type="match status" value="1"/>
</dbReference>
<feature type="domain" description="FAD-binding FR-type" evidence="5">
    <location>
        <begin position="235"/>
        <end position="340"/>
    </location>
</feature>
<dbReference type="SUPFAM" id="SSF63380">
    <property type="entry name" value="Riboflavin synthase domain-like"/>
    <property type="match status" value="1"/>
</dbReference>
<name>A0A9P4Q724_9PEZI</name>
<dbReference type="GO" id="GO:0030151">
    <property type="term" value="F:molybdenum ion binding"/>
    <property type="evidence" value="ECO:0007669"/>
    <property type="project" value="InterPro"/>
</dbReference>